<dbReference type="AlphaFoldDB" id="A0A1I4DUY3"/>
<dbReference type="InterPro" id="IPR050109">
    <property type="entry name" value="HTH-type_TetR-like_transc_reg"/>
</dbReference>
<keyword evidence="1" id="KW-0805">Transcription regulation</keyword>
<evidence type="ECO:0000256" key="4">
    <source>
        <dbReference type="PROSITE-ProRule" id="PRU00335"/>
    </source>
</evidence>
<gene>
    <name evidence="6" type="ORF">SAMN04488036_103422</name>
</gene>
<dbReference type="Gene3D" id="1.10.357.10">
    <property type="entry name" value="Tetracycline Repressor, domain 2"/>
    <property type="match status" value="1"/>
</dbReference>
<dbReference type="GO" id="GO:0000976">
    <property type="term" value="F:transcription cis-regulatory region binding"/>
    <property type="evidence" value="ECO:0007669"/>
    <property type="project" value="TreeGrafter"/>
</dbReference>
<evidence type="ECO:0000256" key="3">
    <source>
        <dbReference type="ARBA" id="ARBA00023163"/>
    </source>
</evidence>
<dbReference type="SUPFAM" id="SSF46689">
    <property type="entry name" value="Homeodomain-like"/>
    <property type="match status" value="1"/>
</dbReference>
<reference evidence="7" key="1">
    <citation type="submission" date="2016-10" db="EMBL/GenBank/DDBJ databases">
        <authorList>
            <person name="Varghese N."/>
            <person name="Submissions S."/>
        </authorList>
    </citation>
    <scope>NUCLEOTIDE SEQUENCE [LARGE SCALE GENOMIC DNA]</scope>
    <source>
        <strain evidence="7">DSM 28453</strain>
    </source>
</reference>
<dbReference type="PRINTS" id="PR00455">
    <property type="entry name" value="HTHTETR"/>
</dbReference>
<keyword evidence="7" id="KW-1185">Reference proteome</keyword>
<evidence type="ECO:0000259" key="5">
    <source>
        <dbReference type="PROSITE" id="PS50977"/>
    </source>
</evidence>
<name>A0A1I4DUY3_9RHOB</name>
<dbReference type="OrthoDB" id="9787680at2"/>
<dbReference type="PANTHER" id="PTHR30055:SF234">
    <property type="entry name" value="HTH-TYPE TRANSCRIPTIONAL REGULATOR BETI"/>
    <property type="match status" value="1"/>
</dbReference>
<proteinExistence type="predicted"/>
<dbReference type="PANTHER" id="PTHR30055">
    <property type="entry name" value="HTH-TYPE TRANSCRIPTIONAL REGULATOR RUTR"/>
    <property type="match status" value="1"/>
</dbReference>
<feature type="domain" description="HTH tetR-type" evidence="5">
    <location>
        <begin position="8"/>
        <end position="68"/>
    </location>
</feature>
<dbReference type="InterPro" id="IPR009057">
    <property type="entry name" value="Homeodomain-like_sf"/>
</dbReference>
<dbReference type="STRING" id="1280847.SAMN04488036_103422"/>
<evidence type="ECO:0000256" key="2">
    <source>
        <dbReference type="ARBA" id="ARBA00023125"/>
    </source>
</evidence>
<evidence type="ECO:0000313" key="7">
    <source>
        <dbReference type="Proteomes" id="UP000198851"/>
    </source>
</evidence>
<evidence type="ECO:0000313" key="6">
    <source>
        <dbReference type="EMBL" id="SFK96749.1"/>
    </source>
</evidence>
<accession>A0A1I4DUY3</accession>
<dbReference type="InterPro" id="IPR001647">
    <property type="entry name" value="HTH_TetR"/>
</dbReference>
<evidence type="ECO:0000256" key="1">
    <source>
        <dbReference type="ARBA" id="ARBA00023015"/>
    </source>
</evidence>
<dbReference type="RefSeq" id="WP_093323445.1">
    <property type="nucleotide sequence ID" value="NZ_FOSZ01000003.1"/>
</dbReference>
<keyword evidence="3" id="KW-0804">Transcription</keyword>
<feature type="DNA-binding region" description="H-T-H motif" evidence="4">
    <location>
        <begin position="31"/>
        <end position="50"/>
    </location>
</feature>
<dbReference type="PROSITE" id="PS50977">
    <property type="entry name" value="HTH_TETR_2"/>
    <property type="match status" value="1"/>
</dbReference>
<dbReference type="Pfam" id="PF00440">
    <property type="entry name" value="TetR_N"/>
    <property type="match status" value="1"/>
</dbReference>
<dbReference type="EMBL" id="FOSZ01000003">
    <property type="protein sequence ID" value="SFK96749.1"/>
    <property type="molecule type" value="Genomic_DNA"/>
</dbReference>
<dbReference type="Proteomes" id="UP000198851">
    <property type="component" value="Unassembled WGS sequence"/>
</dbReference>
<keyword evidence="2 4" id="KW-0238">DNA-binding</keyword>
<organism evidence="6 7">
    <name type="scientific">Shimia haliotis</name>
    <dbReference type="NCBI Taxonomy" id="1280847"/>
    <lineage>
        <taxon>Bacteria</taxon>
        <taxon>Pseudomonadati</taxon>
        <taxon>Pseudomonadota</taxon>
        <taxon>Alphaproteobacteria</taxon>
        <taxon>Rhodobacterales</taxon>
        <taxon>Roseobacteraceae</taxon>
    </lineage>
</organism>
<sequence>MPKIVDHDAYRRSLAERAARLFSEYGYGALGMRKIATHLGVSKSALYHYFPTKEDLFLACTNQVMANFDPDIVDPTASEEENLRCLTDVFQKDFASEMALTFDYLRGKSQAEIANDEAMQLALKAYRDLVESVVGPSRTEEVLAGLFGSLMVAYFSGR</sequence>
<protein>
    <submittedName>
        <fullName evidence="6">Transcriptional regulator, TetR family</fullName>
    </submittedName>
</protein>
<dbReference type="GO" id="GO:0003700">
    <property type="term" value="F:DNA-binding transcription factor activity"/>
    <property type="evidence" value="ECO:0007669"/>
    <property type="project" value="TreeGrafter"/>
</dbReference>